<sequence>MVENMKKIISPLLFLVSYCLPFYKVVDVIDGETTESMIYGFQFMLRNWSIYLLCLFLLMIFLWRKQGWVLIVAVFMYALCLLSLTTYDFYQFPIIYLPGYFIESVFPHMMYGVYIHIFCLALLGFFYYTQKK</sequence>
<reference evidence="4 5" key="2">
    <citation type="submission" date="2018-02" db="EMBL/GenBank/DDBJ databases">
        <authorList>
            <person name="Handem S."/>
        </authorList>
    </citation>
    <scope>NUCLEOTIDE SEQUENCE [LARGE SCALE GENOMIC DNA]</scope>
    <source>
        <strain evidence="4">Spain3473</strain>
        <strain evidence="5">Spain939</strain>
    </source>
</reference>
<gene>
    <name evidence="3" type="ORF">C5O68_02795</name>
    <name evidence="2" type="ORF">C5O69_09435</name>
</gene>
<dbReference type="Proteomes" id="UP000266144">
    <property type="component" value="Unassembled WGS sequence"/>
</dbReference>
<organism evidence="2 4">
    <name type="scientific">Streptococcus pseudopneumoniae</name>
    <dbReference type="NCBI Taxonomy" id="257758"/>
    <lineage>
        <taxon>Bacteria</taxon>
        <taxon>Bacillati</taxon>
        <taxon>Bacillota</taxon>
        <taxon>Bacilli</taxon>
        <taxon>Lactobacillales</taxon>
        <taxon>Streptococcaceae</taxon>
        <taxon>Streptococcus</taxon>
    </lineage>
</organism>
<dbReference type="AlphaFoldDB" id="A0A3A4MPJ4"/>
<evidence type="ECO:0000256" key="1">
    <source>
        <dbReference type="SAM" id="Phobius"/>
    </source>
</evidence>
<keyword evidence="1" id="KW-0472">Membrane</keyword>
<evidence type="ECO:0000313" key="4">
    <source>
        <dbReference type="Proteomes" id="UP000265600"/>
    </source>
</evidence>
<name>A0A3A4MPJ4_9STRE</name>
<accession>A0A3A4MPJ4</accession>
<reference evidence="2" key="1">
    <citation type="submission" date="2018-02" db="EMBL/GenBank/DDBJ databases">
        <authorList>
            <person name="Cohen D.B."/>
            <person name="Kent A.D."/>
        </authorList>
    </citation>
    <scope>NUCLEOTIDE SEQUENCE</scope>
    <source>
        <strain evidence="2">Spain3473</strain>
        <strain evidence="3">Spain939</strain>
    </source>
</reference>
<evidence type="ECO:0000313" key="2">
    <source>
        <dbReference type="EMBL" id="RJP09639.1"/>
    </source>
</evidence>
<protein>
    <submittedName>
        <fullName evidence="2">Uncharacterized protein</fullName>
    </submittedName>
</protein>
<evidence type="ECO:0000313" key="3">
    <source>
        <dbReference type="EMBL" id="RJP83784.1"/>
    </source>
</evidence>
<dbReference type="Proteomes" id="UP000265600">
    <property type="component" value="Unassembled WGS sequence"/>
</dbReference>
<feature type="transmembrane region" description="Helical" evidence="1">
    <location>
        <begin position="110"/>
        <end position="128"/>
    </location>
</feature>
<feature type="transmembrane region" description="Helical" evidence="1">
    <location>
        <begin position="68"/>
        <end position="90"/>
    </location>
</feature>
<feature type="transmembrane region" description="Helical" evidence="1">
    <location>
        <begin position="45"/>
        <end position="63"/>
    </location>
</feature>
<dbReference type="EMBL" id="PTQV01000016">
    <property type="protein sequence ID" value="RJP83784.1"/>
    <property type="molecule type" value="Genomic_DNA"/>
</dbReference>
<keyword evidence="1" id="KW-1133">Transmembrane helix</keyword>
<proteinExistence type="predicted"/>
<keyword evidence="1" id="KW-0812">Transmembrane</keyword>
<evidence type="ECO:0000313" key="5">
    <source>
        <dbReference type="Proteomes" id="UP000266144"/>
    </source>
</evidence>
<dbReference type="EMBL" id="PTTJ01000113">
    <property type="protein sequence ID" value="RJP09639.1"/>
    <property type="molecule type" value="Genomic_DNA"/>
</dbReference>
<comment type="caution">
    <text evidence="2">The sequence shown here is derived from an EMBL/GenBank/DDBJ whole genome shotgun (WGS) entry which is preliminary data.</text>
</comment>